<dbReference type="EMBL" id="VCKX01000022">
    <property type="protein sequence ID" value="TMR36707.1"/>
    <property type="molecule type" value="Genomic_DNA"/>
</dbReference>
<dbReference type="InterPro" id="IPR000792">
    <property type="entry name" value="Tscrpt_reg_LuxR_C"/>
</dbReference>
<protein>
    <submittedName>
        <fullName evidence="2">Helix-turn-helix transcriptional regulator</fullName>
    </submittedName>
</protein>
<dbReference type="Proteomes" id="UP000306628">
    <property type="component" value="Unassembled WGS sequence"/>
</dbReference>
<dbReference type="Pfam" id="PF00196">
    <property type="entry name" value="GerE"/>
    <property type="match status" value="1"/>
</dbReference>
<gene>
    <name evidence="2" type="ORF">ETD85_09930</name>
</gene>
<dbReference type="GO" id="GO:0006355">
    <property type="term" value="P:regulation of DNA-templated transcription"/>
    <property type="evidence" value="ECO:0007669"/>
    <property type="project" value="InterPro"/>
</dbReference>
<dbReference type="SMART" id="SM00421">
    <property type="entry name" value="HTH_LUXR"/>
    <property type="match status" value="1"/>
</dbReference>
<name>A0A5S4GUS4_9ACTN</name>
<dbReference type="InterPro" id="IPR016032">
    <property type="entry name" value="Sig_transdc_resp-reg_C-effctor"/>
</dbReference>
<dbReference type="SUPFAM" id="SSF46894">
    <property type="entry name" value="C-terminal effector domain of the bipartite response regulators"/>
    <property type="match status" value="1"/>
</dbReference>
<dbReference type="GO" id="GO:0003677">
    <property type="term" value="F:DNA binding"/>
    <property type="evidence" value="ECO:0007669"/>
    <property type="project" value="InterPro"/>
</dbReference>
<organism evidence="2 3">
    <name type="scientific">Nonomuraea zeae</name>
    <dbReference type="NCBI Taxonomy" id="1642303"/>
    <lineage>
        <taxon>Bacteria</taxon>
        <taxon>Bacillati</taxon>
        <taxon>Actinomycetota</taxon>
        <taxon>Actinomycetes</taxon>
        <taxon>Streptosporangiales</taxon>
        <taxon>Streptosporangiaceae</taxon>
        <taxon>Nonomuraea</taxon>
    </lineage>
</organism>
<dbReference type="AlphaFoldDB" id="A0A5S4GUS4"/>
<dbReference type="PANTHER" id="PTHR34293:SF1">
    <property type="entry name" value="HTH-TYPE TRANSCRIPTIONAL REGULATOR TRMBL2"/>
    <property type="match status" value="1"/>
</dbReference>
<dbReference type="Gene3D" id="1.10.10.10">
    <property type="entry name" value="Winged helix-like DNA-binding domain superfamily/Winged helix DNA-binding domain"/>
    <property type="match status" value="2"/>
</dbReference>
<accession>A0A5S4GUS4</accession>
<dbReference type="PRINTS" id="PR00038">
    <property type="entry name" value="HTHLUXR"/>
</dbReference>
<dbReference type="InterPro" id="IPR036388">
    <property type="entry name" value="WH-like_DNA-bd_sf"/>
</dbReference>
<evidence type="ECO:0000313" key="3">
    <source>
        <dbReference type="Proteomes" id="UP000306628"/>
    </source>
</evidence>
<dbReference type="PANTHER" id="PTHR34293">
    <property type="entry name" value="HTH-TYPE TRANSCRIPTIONAL REGULATOR TRMBL2"/>
    <property type="match status" value="1"/>
</dbReference>
<dbReference type="PROSITE" id="PS50043">
    <property type="entry name" value="HTH_LUXR_2"/>
    <property type="match status" value="1"/>
</dbReference>
<dbReference type="RefSeq" id="WP_138689336.1">
    <property type="nucleotide sequence ID" value="NZ_JBHSAZ010000107.1"/>
</dbReference>
<proteinExistence type="predicted"/>
<evidence type="ECO:0000259" key="1">
    <source>
        <dbReference type="PROSITE" id="PS50043"/>
    </source>
</evidence>
<keyword evidence="3" id="KW-1185">Reference proteome</keyword>
<feature type="domain" description="HTH luxR-type" evidence="1">
    <location>
        <begin position="259"/>
        <end position="324"/>
    </location>
</feature>
<evidence type="ECO:0000313" key="2">
    <source>
        <dbReference type="EMBL" id="TMR36707.1"/>
    </source>
</evidence>
<reference evidence="2 3" key="1">
    <citation type="submission" date="2019-05" db="EMBL/GenBank/DDBJ databases">
        <title>Draft genome sequence of Nonomuraea zeae DSM 100528.</title>
        <authorList>
            <person name="Saricaoglu S."/>
            <person name="Isik K."/>
        </authorList>
    </citation>
    <scope>NUCLEOTIDE SEQUENCE [LARGE SCALE GENOMIC DNA]</scope>
    <source>
        <strain evidence="2 3">DSM 100528</strain>
    </source>
</reference>
<dbReference type="InterPro" id="IPR051797">
    <property type="entry name" value="TrmB-like"/>
</dbReference>
<comment type="caution">
    <text evidence="2">The sequence shown here is derived from an EMBL/GenBank/DDBJ whole genome shotgun (WGS) entry which is preliminary data.</text>
</comment>
<dbReference type="OrthoDB" id="3728246at2"/>
<sequence>MLEALGLELLTQTVYLLMLDRPDLGLGELATELSMSEGQVRTALDELADKHLLAPVANAKGKLRPVSPEVGLSALLTRSELELAARQRQIEATRVAVATLAARYGGKGKYAPELVHQLIGVDAVRNRLTELAECARSECLSFVPAGAQRPDTIESGKPLNEQALERGVQIRTIYQESFRNDPVTLQYVRWLTMLGAQTRIVPALPMLMIIVDAEVALVPLDPNDGRRGALELRSQGAVAAMRVLFQQFWSAATPWDEKPSADSRGLSSRDREILLLLAEGQTDEMISRKLGLSLRTIRRLVSDLMKRLNARSRFELGLLVARNGWL</sequence>
<dbReference type="CDD" id="cd06170">
    <property type="entry name" value="LuxR_C_like"/>
    <property type="match status" value="1"/>
</dbReference>